<keyword evidence="3" id="KW-0067">ATP-binding</keyword>
<evidence type="ECO:0000313" key="6">
    <source>
        <dbReference type="Proteomes" id="UP000663879"/>
    </source>
</evidence>
<proteinExistence type="predicted"/>
<evidence type="ECO:0000256" key="1">
    <source>
        <dbReference type="ARBA" id="ARBA00022741"/>
    </source>
</evidence>
<dbReference type="InterPro" id="IPR027417">
    <property type="entry name" value="P-loop_NTPase"/>
</dbReference>
<keyword evidence="2" id="KW-0378">Hydrolase</keyword>
<dbReference type="SMART" id="SM00382">
    <property type="entry name" value="AAA"/>
    <property type="match status" value="1"/>
</dbReference>
<feature type="domain" description="AAA+ ATPase" evidence="4">
    <location>
        <begin position="7"/>
        <end position="191"/>
    </location>
</feature>
<dbReference type="Proteomes" id="UP000663879">
    <property type="component" value="Unassembled WGS sequence"/>
</dbReference>
<dbReference type="GO" id="GO:0005524">
    <property type="term" value="F:ATP binding"/>
    <property type="evidence" value="ECO:0007669"/>
    <property type="project" value="UniProtKB-KW"/>
</dbReference>
<keyword evidence="6" id="KW-1185">Reference proteome</keyword>
<gene>
    <name evidence="5" type="ORF">OXX778_LOCUS7081</name>
</gene>
<dbReference type="Pfam" id="PF03266">
    <property type="entry name" value="NTPase_1"/>
    <property type="match status" value="1"/>
</dbReference>
<dbReference type="SUPFAM" id="SSF52540">
    <property type="entry name" value="P-loop containing nucleoside triphosphate hydrolases"/>
    <property type="match status" value="1"/>
</dbReference>
<dbReference type="OrthoDB" id="446244at2759"/>
<dbReference type="PANTHER" id="PTHR43146">
    <property type="entry name" value="CANCER-RELATED NUCLEOSIDE-TRIPHOSPHATASE"/>
    <property type="match status" value="1"/>
</dbReference>
<evidence type="ECO:0000256" key="3">
    <source>
        <dbReference type="ARBA" id="ARBA00022840"/>
    </source>
</evidence>
<name>A0A813TKX1_9BILA</name>
<protein>
    <recommendedName>
        <fullName evidence="4">AAA+ ATPase domain-containing protein</fullName>
    </recommendedName>
</protein>
<reference evidence="5" key="1">
    <citation type="submission" date="2021-02" db="EMBL/GenBank/DDBJ databases">
        <authorList>
            <person name="Nowell W R."/>
        </authorList>
    </citation>
    <scope>NUCLEOTIDE SEQUENCE</scope>
    <source>
        <strain evidence="5">Ploen Becks lab</strain>
    </source>
</reference>
<accession>A0A813TKX1</accession>
<dbReference type="CDD" id="cd19482">
    <property type="entry name" value="RecA-like_Thep1"/>
    <property type="match status" value="1"/>
</dbReference>
<dbReference type="Gene3D" id="3.40.50.300">
    <property type="entry name" value="P-loop containing nucleotide triphosphate hydrolases"/>
    <property type="match status" value="1"/>
</dbReference>
<dbReference type="InterPro" id="IPR004948">
    <property type="entry name" value="Nuc-triphosphatase_THEP1"/>
</dbReference>
<evidence type="ECO:0000259" key="4">
    <source>
        <dbReference type="SMART" id="SM00382"/>
    </source>
</evidence>
<dbReference type="AlphaFoldDB" id="A0A813TKX1"/>
<dbReference type="NCBIfam" id="NF010248">
    <property type="entry name" value="PRK13695.1"/>
    <property type="match status" value="1"/>
</dbReference>
<evidence type="ECO:0000313" key="5">
    <source>
        <dbReference type="EMBL" id="CAF0813195.1"/>
    </source>
</evidence>
<keyword evidence="1" id="KW-0547">Nucleotide-binding</keyword>
<evidence type="ECO:0000256" key="2">
    <source>
        <dbReference type="ARBA" id="ARBA00022801"/>
    </source>
</evidence>
<organism evidence="5 6">
    <name type="scientific">Brachionus calyciflorus</name>
    <dbReference type="NCBI Taxonomy" id="104777"/>
    <lineage>
        <taxon>Eukaryota</taxon>
        <taxon>Metazoa</taxon>
        <taxon>Spiralia</taxon>
        <taxon>Gnathifera</taxon>
        <taxon>Rotifera</taxon>
        <taxon>Eurotatoria</taxon>
        <taxon>Monogononta</taxon>
        <taxon>Pseudotrocha</taxon>
        <taxon>Ploima</taxon>
        <taxon>Brachionidae</taxon>
        <taxon>Brachionus</taxon>
    </lineage>
</organism>
<dbReference type="EMBL" id="CAJNOC010000881">
    <property type="protein sequence ID" value="CAF0813195.1"/>
    <property type="molecule type" value="Genomic_DNA"/>
</dbReference>
<comment type="caution">
    <text evidence="5">The sequence shown here is derived from an EMBL/GenBank/DDBJ whole genome shotgun (WGS) entry which is preliminary data.</text>
</comment>
<dbReference type="InterPro" id="IPR003593">
    <property type="entry name" value="AAA+_ATPase"/>
</dbReference>
<sequence length="191" mass="22030">MNSSINFPKIFLITGNPGVGKTTLIQGLYQKLSQDKTKTIKGFYTEEIRENGQRSGFDVVNLENKERAPLARIFHQMSRYRVGKYGVEIENFEQMTLPIFKDISQRCICIIDEIGKMEATSKNFERLMLNLLDKVSTENFLIIATVPTSYLSLSDKFKQHPKSKIFEVTFLNRNNLADQIFDNITEAYNKL</sequence>
<dbReference type="GO" id="GO:0017111">
    <property type="term" value="F:ribonucleoside triphosphate phosphatase activity"/>
    <property type="evidence" value="ECO:0007669"/>
    <property type="project" value="InterPro"/>
</dbReference>
<dbReference type="PANTHER" id="PTHR43146:SF1">
    <property type="entry name" value="CANCER-RELATED NUCLEOSIDE-TRIPHOSPHATASE"/>
    <property type="match status" value="1"/>
</dbReference>